<dbReference type="EMBL" id="BAAAQT010000005">
    <property type="protein sequence ID" value="GAA2172955.1"/>
    <property type="molecule type" value="Genomic_DNA"/>
</dbReference>
<accession>A0ABP5MIY0</accession>
<reference evidence="3" key="1">
    <citation type="journal article" date="2019" name="Int. J. Syst. Evol. Microbiol.">
        <title>The Global Catalogue of Microorganisms (GCM) 10K type strain sequencing project: providing services to taxonomists for standard genome sequencing and annotation.</title>
        <authorList>
            <consortium name="The Broad Institute Genomics Platform"/>
            <consortium name="The Broad Institute Genome Sequencing Center for Infectious Disease"/>
            <person name="Wu L."/>
            <person name="Ma J."/>
        </authorList>
    </citation>
    <scope>NUCLEOTIDE SEQUENCE [LARGE SCALE GENOMIC DNA]</scope>
    <source>
        <strain evidence="3">JCM 16026</strain>
    </source>
</reference>
<dbReference type="Pfam" id="PF00144">
    <property type="entry name" value="Beta-lactamase"/>
    <property type="match status" value="1"/>
</dbReference>
<dbReference type="SUPFAM" id="SSF56601">
    <property type="entry name" value="beta-lactamase/transpeptidase-like"/>
    <property type="match status" value="1"/>
</dbReference>
<organism evidence="2 3">
    <name type="scientific">Agrococcus versicolor</name>
    <dbReference type="NCBI Taxonomy" id="501482"/>
    <lineage>
        <taxon>Bacteria</taxon>
        <taxon>Bacillati</taxon>
        <taxon>Actinomycetota</taxon>
        <taxon>Actinomycetes</taxon>
        <taxon>Micrococcales</taxon>
        <taxon>Microbacteriaceae</taxon>
        <taxon>Agrococcus</taxon>
    </lineage>
</organism>
<proteinExistence type="predicted"/>
<dbReference type="InterPro" id="IPR012338">
    <property type="entry name" value="Beta-lactam/transpept-like"/>
</dbReference>
<name>A0ABP5MIY0_9MICO</name>
<dbReference type="InterPro" id="IPR050491">
    <property type="entry name" value="AmpC-like"/>
</dbReference>
<comment type="caution">
    <text evidence="2">The sequence shown here is derived from an EMBL/GenBank/DDBJ whole genome shotgun (WGS) entry which is preliminary data.</text>
</comment>
<sequence>MSVHLSPTAFDPAPWDGLLAEIARRHHVPGIVAGVLRIDPETGLEQRLVARAGLANLRTGDVTDRDTVCQVGSITKVVTTTMILQLVEEGRLGLDDAVVDVLPELALESPHAGDITVRHLLTHTSGIDGDLFTDTGRGDDCLERYVATLATADALFAPSTGWSYCNSGFVVAGRIVEVLDGRTWDASLRARITEPLGLSTFLTMPEEVLGHRHQLGHVRAPGATTWTPSAVTSITRSMGPAGLITSSVDDLLSFGGAFVRGGRAPNGGRILQQESVDAMTATQWELDPAAAAMAPRWGLGWMLDEWDGHRMHWHGGTTIGNNAWLQVLPDDGLVLVVFCNGGIAPSAAAEVYRAFAAAFADVAPPRPVTPTGPSTEAVVDDAWLGGYGDASTTLTVARAEGGGFQATVASRMGIVPGADEPEAMPMLPTSDPSRFVVRPDALTPWASVSFTTVDGAPAAYVGIRCLPRRTEEAA</sequence>
<dbReference type="InterPro" id="IPR001466">
    <property type="entry name" value="Beta-lactam-related"/>
</dbReference>
<evidence type="ECO:0000313" key="3">
    <source>
        <dbReference type="Proteomes" id="UP001501599"/>
    </source>
</evidence>
<dbReference type="PANTHER" id="PTHR46825:SF7">
    <property type="entry name" value="D-ALANYL-D-ALANINE CARBOXYPEPTIDASE"/>
    <property type="match status" value="1"/>
</dbReference>
<dbReference type="RefSeq" id="WP_344341800.1">
    <property type="nucleotide sequence ID" value="NZ_BAAAQT010000005.1"/>
</dbReference>
<protein>
    <recommendedName>
        <fullName evidence="1">Beta-lactamase-related domain-containing protein</fullName>
    </recommendedName>
</protein>
<keyword evidence="3" id="KW-1185">Reference proteome</keyword>
<dbReference type="Proteomes" id="UP001501599">
    <property type="component" value="Unassembled WGS sequence"/>
</dbReference>
<dbReference type="Gene3D" id="3.40.710.10">
    <property type="entry name" value="DD-peptidase/beta-lactamase superfamily"/>
    <property type="match status" value="1"/>
</dbReference>
<evidence type="ECO:0000259" key="1">
    <source>
        <dbReference type="Pfam" id="PF00144"/>
    </source>
</evidence>
<dbReference type="PANTHER" id="PTHR46825">
    <property type="entry name" value="D-ALANYL-D-ALANINE-CARBOXYPEPTIDASE/ENDOPEPTIDASE AMPH"/>
    <property type="match status" value="1"/>
</dbReference>
<evidence type="ECO:0000313" key="2">
    <source>
        <dbReference type="EMBL" id="GAA2172955.1"/>
    </source>
</evidence>
<gene>
    <name evidence="2" type="ORF">GCM10009846_12950</name>
</gene>
<feature type="domain" description="Beta-lactamase-related" evidence="1">
    <location>
        <begin position="18"/>
        <end position="354"/>
    </location>
</feature>